<dbReference type="GO" id="GO:0005654">
    <property type="term" value="C:nucleoplasm"/>
    <property type="evidence" value="ECO:0007669"/>
    <property type="project" value="TreeGrafter"/>
</dbReference>
<dbReference type="FunFam" id="3.30.160.60:FF:000566">
    <property type="entry name" value="zinc finger protein 133 isoform X2"/>
    <property type="match status" value="1"/>
</dbReference>
<evidence type="ECO:0000256" key="3">
    <source>
        <dbReference type="ARBA" id="ARBA00022723"/>
    </source>
</evidence>
<dbReference type="AlphaFoldDB" id="A0A8D0AXW2"/>
<dbReference type="FunFam" id="3.30.160.60:FF:001506">
    <property type="entry name" value="Zinc finger protein"/>
    <property type="match status" value="1"/>
</dbReference>
<dbReference type="Pfam" id="PF01352">
    <property type="entry name" value="KRAB"/>
    <property type="match status" value="1"/>
</dbReference>
<dbReference type="PROSITE" id="PS50157">
    <property type="entry name" value="ZINC_FINGER_C2H2_2"/>
    <property type="match status" value="11"/>
</dbReference>
<dbReference type="OMA" id="WESMAEP"/>
<dbReference type="PROSITE" id="PS50805">
    <property type="entry name" value="KRAB"/>
    <property type="match status" value="1"/>
</dbReference>
<reference evidence="15" key="1">
    <citation type="submission" date="2025-08" db="UniProtKB">
        <authorList>
            <consortium name="Ensembl"/>
        </authorList>
    </citation>
    <scope>IDENTIFICATION</scope>
</reference>
<feature type="region of interest" description="Disordered" evidence="12">
    <location>
        <begin position="521"/>
        <end position="561"/>
    </location>
</feature>
<dbReference type="GO" id="GO:0001227">
    <property type="term" value="F:DNA-binding transcription repressor activity, RNA polymerase II-specific"/>
    <property type="evidence" value="ECO:0007669"/>
    <property type="project" value="TreeGrafter"/>
</dbReference>
<comment type="similarity">
    <text evidence="2">Belongs to the krueppel C2H2-type zinc-finger protein family.</text>
</comment>
<keyword evidence="6" id="KW-0862">Zinc</keyword>
<sequence length="592" mass="65515">MGRGDAAASGGAGRGPPPAWDHPGGGEQRSCRGSLSQDAAVTLEDVTVSFSPEEWAELEEWQRQLHQDVMRENGRLIASLGCDLGIPGARGHGKDLCVSLLGKTSQGPEAGEETLCPLAWGQDGTAEAEEQGRPRPGLLRCMGRGPGGEECPLTCPDCGKHFRSRAGRLAHQRIHTGERPFACGECGRAFTQRQHLGTHLRVHRGERPFACGECSSTFRLQKLLLTHQRKAHSGELPLACADCGKLFNHKHHLMTHQRVHTGERPFPCPVCGKRFTQKHHLQTHQRGHSGDRPFPCPECGKSFKDRTAVLMHQIVHTGAKPFACQSCSKIFSHKHHLVIHQRVHTGEKPFSCEVCQKRFTQKHHLLSHERIHTGERPYHCQECPRSFKDRITLKLHVRLHTGEKPFCCAQCGERFRLRKALLSHHRLHEPPTELICTECGESFPRMRSLAAHRRRVHPSAPKETAARLTLQAAKPLLFAKWDSSEKRTSQIECVCSTAGHLRAVTAASLGSVTLTIMASPNLVPSSRSAPDADGKEGAPRTPGPPGLTQPLPERNRWPSACSAPPPPRIPLPFPCPWDPLYFPPARVWISLL</sequence>
<dbReference type="GO" id="GO:0000978">
    <property type="term" value="F:RNA polymerase II cis-regulatory region sequence-specific DNA binding"/>
    <property type="evidence" value="ECO:0007669"/>
    <property type="project" value="TreeGrafter"/>
</dbReference>
<evidence type="ECO:0000313" key="16">
    <source>
        <dbReference type="Proteomes" id="UP000694421"/>
    </source>
</evidence>
<evidence type="ECO:0000256" key="1">
    <source>
        <dbReference type="ARBA" id="ARBA00004123"/>
    </source>
</evidence>
<dbReference type="PANTHER" id="PTHR24399">
    <property type="entry name" value="ZINC FINGER AND BTB DOMAIN-CONTAINING"/>
    <property type="match status" value="1"/>
</dbReference>
<dbReference type="Pfam" id="PF00096">
    <property type="entry name" value="zf-C2H2"/>
    <property type="match status" value="9"/>
</dbReference>
<keyword evidence="9" id="KW-0804">Transcription</keyword>
<evidence type="ECO:0000256" key="12">
    <source>
        <dbReference type="SAM" id="MobiDB-lite"/>
    </source>
</evidence>
<dbReference type="SUPFAM" id="SSF57667">
    <property type="entry name" value="beta-beta-alpha zinc fingers"/>
    <property type="match status" value="6"/>
</dbReference>
<evidence type="ECO:0000256" key="6">
    <source>
        <dbReference type="ARBA" id="ARBA00022833"/>
    </source>
</evidence>
<feature type="domain" description="C2H2-type" evidence="13">
    <location>
        <begin position="406"/>
        <end position="433"/>
    </location>
</feature>
<keyword evidence="7" id="KW-0805">Transcription regulation</keyword>
<dbReference type="SUPFAM" id="SSF109640">
    <property type="entry name" value="KRAB domain (Kruppel-associated box)"/>
    <property type="match status" value="1"/>
</dbReference>
<dbReference type="Gene3D" id="3.30.160.60">
    <property type="entry name" value="Classic Zinc Finger"/>
    <property type="match status" value="11"/>
</dbReference>
<dbReference type="FunFam" id="3.30.160.60:FF:002343">
    <property type="entry name" value="Zinc finger protein 33A"/>
    <property type="match status" value="3"/>
</dbReference>
<feature type="domain" description="C2H2-type" evidence="13">
    <location>
        <begin position="238"/>
        <end position="265"/>
    </location>
</feature>
<evidence type="ECO:0000259" key="13">
    <source>
        <dbReference type="PROSITE" id="PS50157"/>
    </source>
</evidence>
<evidence type="ECO:0000256" key="9">
    <source>
        <dbReference type="ARBA" id="ARBA00023163"/>
    </source>
</evidence>
<evidence type="ECO:0000259" key="14">
    <source>
        <dbReference type="PROSITE" id="PS50805"/>
    </source>
</evidence>
<keyword evidence="16" id="KW-1185">Reference proteome</keyword>
<evidence type="ECO:0000313" key="15">
    <source>
        <dbReference type="Ensembl" id="ENSSMRP00000000077.1"/>
    </source>
</evidence>
<dbReference type="PROSITE" id="PS00028">
    <property type="entry name" value="ZINC_FINGER_C2H2_1"/>
    <property type="match status" value="11"/>
</dbReference>
<feature type="domain" description="C2H2-type" evidence="13">
    <location>
        <begin position="434"/>
        <end position="462"/>
    </location>
</feature>
<feature type="domain" description="C2H2-type" evidence="13">
    <location>
        <begin position="378"/>
        <end position="405"/>
    </location>
</feature>
<dbReference type="FunFam" id="3.30.160.60:FF:001498">
    <property type="entry name" value="Zinc finger protein 404"/>
    <property type="match status" value="1"/>
</dbReference>
<keyword evidence="10" id="KW-0539">Nucleus</keyword>
<feature type="domain" description="C2H2-type" evidence="13">
    <location>
        <begin position="153"/>
        <end position="180"/>
    </location>
</feature>
<dbReference type="FunFam" id="3.30.160.60:FF:000710">
    <property type="entry name" value="Zinc finger protein 768"/>
    <property type="match status" value="1"/>
</dbReference>
<dbReference type="Ensembl" id="ENSSMRT00000000089.1">
    <property type="protein sequence ID" value="ENSSMRP00000000077.1"/>
    <property type="gene ID" value="ENSSMRG00000000083.1"/>
</dbReference>
<organism evidence="15 16">
    <name type="scientific">Salvator merianae</name>
    <name type="common">Argentine black and white tegu</name>
    <name type="synonym">Tupinambis merianae</name>
    <dbReference type="NCBI Taxonomy" id="96440"/>
    <lineage>
        <taxon>Eukaryota</taxon>
        <taxon>Metazoa</taxon>
        <taxon>Chordata</taxon>
        <taxon>Craniata</taxon>
        <taxon>Vertebrata</taxon>
        <taxon>Euteleostomi</taxon>
        <taxon>Lepidosauria</taxon>
        <taxon>Squamata</taxon>
        <taxon>Bifurcata</taxon>
        <taxon>Unidentata</taxon>
        <taxon>Episquamata</taxon>
        <taxon>Laterata</taxon>
        <taxon>Teiioidea</taxon>
        <taxon>Teiidae</taxon>
        <taxon>Salvator</taxon>
    </lineage>
</organism>
<feature type="compositionally biased region" description="Low complexity" evidence="12">
    <location>
        <begin position="548"/>
        <end position="561"/>
    </location>
</feature>
<feature type="domain" description="C2H2-type" evidence="13">
    <location>
        <begin position="209"/>
        <end position="237"/>
    </location>
</feature>
<comment type="subcellular location">
    <subcellularLocation>
        <location evidence="1">Nucleus</location>
    </subcellularLocation>
</comment>
<feature type="domain" description="C2H2-type" evidence="13">
    <location>
        <begin position="266"/>
        <end position="293"/>
    </location>
</feature>
<evidence type="ECO:0000256" key="4">
    <source>
        <dbReference type="ARBA" id="ARBA00022737"/>
    </source>
</evidence>
<dbReference type="InterPro" id="IPR001909">
    <property type="entry name" value="KRAB"/>
</dbReference>
<dbReference type="SMART" id="SM00355">
    <property type="entry name" value="ZnF_C2H2"/>
    <property type="match status" value="11"/>
</dbReference>
<dbReference type="InterPro" id="IPR036051">
    <property type="entry name" value="KRAB_dom_sf"/>
</dbReference>
<dbReference type="InterPro" id="IPR013087">
    <property type="entry name" value="Znf_C2H2_type"/>
</dbReference>
<feature type="domain" description="C2H2-type" evidence="13">
    <location>
        <begin position="294"/>
        <end position="321"/>
    </location>
</feature>
<evidence type="ECO:0000256" key="10">
    <source>
        <dbReference type="ARBA" id="ARBA00023242"/>
    </source>
</evidence>
<dbReference type="SMART" id="SM00349">
    <property type="entry name" value="KRAB"/>
    <property type="match status" value="1"/>
</dbReference>
<dbReference type="FunFam" id="3.30.160.60:FF:000100">
    <property type="entry name" value="Zinc finger 45-like"/>
    <property type="match status" value="1"/>
</dbReference>
<feature type="domain" description="C2H2-type" evidence="13">
    <location>
        <begin position="322"/>
        <end position="349"/>
    </location>
</feature>
<dbReference type="PANTHER" id="PTHR24399:SF70">
    <property type="entry name" value="C2H2-TYPE DOMAIN-CONTAINING PROTEIN"/>
    <property type="match status" value="1"/>
</dbReference>
<dbReference type="InterPro" id="IPR036236">
    <property type="entry name" value="Znf_C2H2_sf"/>
</dbReference>
<evidence type="ECO:0000256" key="11">
    <source>
        <dbReference type="PROSITE-ProRule" id="PRU00042"/>
    </source>
</evidence>
<keyword evidence="8" id="KW-0238">DNA-binding</keyword>
<accession>A0A8D0AXW2</accession>
<dbReference type="Gene3D" id="6.10.140.140">
    <property type="match status" value="1"/>
</dbReference>
<protein>
    <recommendedName>
        <fullName evidence="17">Gastrula zinc finger protein XlCGF57.1-like</fullName>
    </recommendedName>
</protein>
<reference evidence="15" key="2">
    <citation type="submission" date="2025-09" db="UniProtKB">
        <authorList>
            <consortium name="Ensembl"/>
        </authorList>
    </citation>
    <scope>IDENTIFICATION</scope>
</reference>
<feature type="domain" description="C2H2-type" evidence="13">
    <location>
        <begin position="350"/>
        <end position="377"/>
    </location>
</feature>
<evidence type="ECO:0000256" key="7">
    <source>
        <dbReference type="ARBA" id="ARBA00023015"/>
    </source>
</evidence>
<keyword evidence="3" id="KW-0479">Metal-binding</keyword>
<dbReference type="CDD" id="cd07765">
    <property type="entry name" value="KRAB_A-box"/>
    <property type="match status" value="1"/>
</dbReference>
<evidence type="ECO:0008006" key="17">
    <source>
        <dbReference type="Google" id="ProtNLM"/>
    </source>
</evidence>
<evidence type="ECO:0000256" key="5">
    <source>
        <dbReference type="ARBA" id="ARBA00022771"/>
    </source>
</evidence>
<feature type="domain" description="C2H2-type" evidence="13">
    <location>
        <begin position="181"/>
        <end position="208"/>
    </location>
</feature>
<feature type="domain" description="KRAB" evidence="14">
    <location>
        <begin position="41"/>
        <end position="123"/>
    </location>
</feature>
<feature type="region of interest" description="Disordered" evidence="12">
    <location>
        <begin position="1"/>
        <end position="35"/>
    </location>
</feature>
<keyword evidence="4" id="KW-0677">Repeat</keyword>
<evidence type="ECO:0000256" key="8">
    <source>
        <dbReference type="ARBA" id="ARBA00023125"/>
    </source>
</evidence>
<dbReference type="GeneTree" id="ENSGT00940000154411"/>
<name>A0A8D0AXW2_SALMN</name>
<dbReference type="GO" id="GO:0008270">
    <property type="term" value="F:zinc ion binding"/>
    <property type="evidence" value="ECO:0007669"/>
    <property type="project" value="UniProtKB-KW"/>
</dbReference>
<proteinExistence type="inferred from homology"/>
<keyword evidence="5 11" id="KW-0863">Zinc-finger</keyword>
<dbReference type="Proteomes" id="UP000694421">
    <property type="component" value="Unplaced"/>
</dbReference>
<dbReference type="FunFam" id="3.30.160.60:FF:002169">
    <property type="entry name" value="Zgc:174573"/>
    <property type="match status" value="1"/>
</dbReference>
<evidence type="ECO:0000256" key="2">
    <source>
        <dbReference type="ARBA" id="ARBA00006991"/>
    </source>
</evidence>